<reference evidence="8" key="2">
    <citation type="submission" date="2021-03" db="UniProtKB">
        <authorList>
            <consortium name="EnsemblPlants"/>
        </authorList>
    </citation>
    <scope>IDENTIFICATION</scope>
</reference>
<dbReference type="PANTHER" id="PTHR31920">
    <property type="entry name" value="B3 DOMAIN-CONTAINING"/>
    <property type="match status" value="1"/>
</dbReference>
<evidence type="ECO:0000256" key="2">
    <source>
        <dbReference type="ARBA" id="ARBA00023015"/>
    </source>
</evidence>
<dbReference type="InterPro" id="IPR050655">
    <property type="entry name" value="Plant_B3_domain"/>
</dbReference>
<dbReference type="PANTHER" id="PTHR31920:SF135">
    <property type="entry name" value="B3 DOMAIN-CONTAINING PROTEIN OS03G0621600-RELATED"/>
    <property type="match status" value="1"/>
</dbReference>
<feature type="compositionally biased region" description="Polar residues" evidence="6">
    <location>
        <begin position="682"/>
        <end position="704"/>
    </location>
</feature>
<dbReference type="SMART" id="SM01019">
    <property type="entry name" value="B3"/>
    <property type="match status" value="3"/>
</dbReference>
<dbReference type="GO" id="GO:0003677">
    <property type="term" value="F:DNA binding"/>
    <property type="evidence" value="ECO:0007669"/>
    <property type="project" value="UniProtKB-KW"/>
</dbReference>
<evidence type="ECO:0000313" key="8">
    <source>
        <dbReference type="EnsemblPlants" id="AUR62001271-RA:cds"/>
    </source>
</evidence>
<dbReference type="Pfam" id="PF02362">
    <property type="entry name" value="B3"/>
    <property type="match status" value="3"/>
</dbReference>
<dbReference type="EnsemblPlants" id="AUR62001271-RA">
    <property type="protein sequence ID" value="AUR62001271-RA:cds"/>
    <property type="gene ID" value="AUR62001271"/>
</dbReference>
<sequence>MSSAVLANRLQTSFMMADYVSPAVYSHVVMGDKGEACAECSRSCSSFHRTMHDPYPIVSSFFKVMFGNLFSEILFVPPRFAKTVIALEGKYTYLEDPTGQKWKVNLSNVNGSLAFEKGWHDFSVDHGIELGDLVVFHYFKGSNFIVQIFGRSGCEKPMIYSGMDYQNKRAKLTRTDPCDSLHNKESTPAKKCLDSGMETGPNVDVHNVEKSPEIRVNVSREGNINKQPEEVPTADPLVESLFISDKYINCTSEDSRIDLYDLSVFEMPGNKADADKISTLMEYTCSEVPSALQKNQSEEVSPENFQITETMNETSNEEDASRKECLPLLNNTVSGAEVPLDIYMPLKSVTLPHAPEFSSPAAPVDEILFTTKGQKVKKEDIGSHSTSMGKNKGRIDMIVKLEEPEFCDTPSAQDIKITCLVQQGNESFLELPKPLPLKICRQGDSLEQNLVLLRDPLQRLWPVIYHQRKGSEVLANGWKEFRKANCIHPGDECTFVVENIDEGSHFIVEIYGKSGYEKSFPSVKSYQNKRPKTTGDSPSDPSYKEREPSQKNNCFNTYAVPRSNTYMDDISWSQDDVNNLNDSPVMEENVQRQVNVIEKPQLVPDVDILVEPCFLNDRETNTAKEANREHLFDLSAFESPGMNPSSSRKGDDDNRFDLSISNMTSKKLDAREDLGEHLSDQPPFQSFNIEPSFSMNGNRDDISNPSTSKMIDKKVDDHKGNLQGNTCSQVSGAFDEARTRSTSIDTKKFPLTQGKTAVPSNNDEANLSSSKHSPVPSVSPILPSNLMPPPNLFGKKQTCEPSTTSGFSQSPGSNSVCGREGGTVRVVKQEPREFKQDLSANLLAGTSFVASLSFNREAKSNFSGLGVNNPMEDDVEVCKDVKAEPVDFCDSLSVPAGRIICSVPPDNESFLELPEALPIKWRQRLDKKHKLISLKDPAGRDWPVLYHKRNNLFVLASGWKEFRKANKICTGDECAFVAEKIDKGAFQLLILNRIRCP</sequence>
<reference evidence="8" key="1">
    <citation type="journal article" date="2017" name="Nature">
        <title>The genome of Chenopodium quinoa.</title>
        <authorList>
            <person name="Jarvis D.E."/>
            <person name="Ho Y.S."/>
            <person name="Lightfoot D.J."/>
            <person name="Schmoeckel S.M."/>
            <person name="Li B."/>
            <person name="Borm T.J.A."/>
            <person name="Ohyanagi H."/>
            <person name="Mineta K."/>
            <person name="Michell C.T."/>
            <person name="Saber N."/>
            <person name="Kharbatia N.M."/>
            <person name="Rupper R.R."/>
            <person name="Sharp A.R."/>
            <person name="Dally N."/>
            <person name="Boughton B.A."/>
            <person name="Woo Y.H."/>
            <person name="Gao G."/>
            <person name="Schijlen E.G.W.M."/>
            <person name="Guo X."/>
            <person name="Momin A.A."/>
            <person name="Negrao S."/>
            <person name="Al-Babili S."/>
            <person name="Gehring C."/>
            <person name="Roessner U."/>
            <person name="Jung C."/>
            <person name="Murphy K."/>
            <person name="Arold S.T."/>
            <person name="Gojobori T."/>
            <person name="van der Linden C.G."/>
            <person name="van Loo E.N."/>
            <person name="Jellen E.N."/>
            <person name="Maughan P.J."/>
            <person name="Tester M."/>
        </authorList>
    </citation>
    <scope>NUCLEOTIDE SEQUENCE [LARGE SCALE GENOMIC DNA]</scope>
    <source>
        <strain evidence="8">cv. PI 614886</strain>
    </source>
</reference>
<keyword evidence="2" id="KW-0805">Transcription regulation</keyword>
<feature type="region of interest" description="Disordered" evidence="6">
    <location>
        <begin position="522"/>
        <end position="553"/>
    </location>
</feature>
<dbReference type="InterPro" id="IPR015300">
    <property type="entry name" value="DNA-bd_pseudobarrel_sf"/>
</dbReference>
<comment type="subcellular location">
    <subcellularLocation>
        <location evidence="1">Nucleus</location>
    </subcellularLocation>
</comment>
<dbReference type="PROSITE" id="PS50863">
    <property type="entry name" value="B3"/>
    <property type="match status" value="3"/>
</dbReference>
<feature type="domain" description="TF-B3" evidence="7">
    <location>
        <begin position="896"/>
        <end position="994"/>
    </location>
</feature>
<dbReference type="Gene3D" id="2.40.330.10">
    <property type="entry name" value="DNA-binding pseudobarrel domain"/>
    <property type="match status" value="3"/>
</dbReference>
<feature type="compositionally biased region" description="Basic and acidic residues" evidence="6">
    <location>
        <begin position="176"/>
        <end position="193"/>
    </location>
</feature>
<feature type="region of interest" description="Disordered" evidence="6">
    <location>
        <begin position="798"/>
        <end position="819"/>
    </location>
</feature>
<evidence type="ECO:0000259" key="7">
    <source>
        <dbReference type="PROSITE" id="PS50863"/>
    </source>
</evidence>
<keyword evidence="3" id="KW-0238">DNA-binding</keyword>
<dbReference type="InterPro" id="IPR003340">
    <property type="entry name" value="B3_DNA-bd"/>
</dbReference>
<evidence type="ECO:0000256" key="3">
    <source>
        <dbReference type="ARBA" id="ARBA00023125"/>
    </source>
</evidence>
<dbReference type="Gramene" id="AUR62001271-RA">
    <property type="protein sequence ID" value="AUR62001271-RA:cds"/>
    <property type="gene ID" value="AUR62001271"/>
</dbReference>
<organism evidence="8 9">
    <name type="scientific">Chenopodium quinoa</name>
    <name type="common">Quinoa</name>
    <dbReference type="NCBI Taxonomy" id="63459"/>
    <lineage>
        <taxon>Eukaryota</taxon>
        <taxon>Viridiplantae</taxon>
        <taxon>Streptophyta</taxon>
        <taxon>Embryophyta</taxon>
        <taxon>Tracheophyta</taxon>
        <taxon>Spermatophyta</taxon>
        <taxon>Magnoliopsida</taxon>
        <taxon>eudicotyledons</taxon>
        <taxon>Gunneridae</taxon>
        <taxon>Pentapetalae</taxon>
        <taxon>Caryophyllales</taxon>
        <taxon>Chenopodiaceae</taxon>
        <taxon>Chenopodioideae</taxon>
        <taxon>Atripliceae</taxon>
        <taxon>Chenopodium</taxon>
    </lineage>
</organism>
<keyword evidence="5" id="KW-0539">Nucleus</keyword>
<feature type="region of interest" description="Disordered" evidence="6">
    <location>
        <begin position="678"/>
        <end position="704"/>
    </location>
</feature>
<feature type="domain" description="TF-B3" evidence="7">
    <location>
        <begin position="414"/>
        <end position="514"/>
    </location>
</feature>
<evidence type="ECO:0000256" key="6">
    <source>
        <dbReference type="SAM" id="MobiDB-lite"/>
    </source>
</evidence>
<evidence type="ECO:0000256" key="5">
    <source>
        <dbReference type="ARBA" id="ARBA00023242"/>
    </source>
</evidence>
<evidence type="ECO:0000256" key="1">
    <source>
        <dbReference type="ARBA" id="ARBA00004123"/>
    </source>
</evidence>
<name>A0A803KQG5_CHEQI</name>
<evidence type="ECO:0000313" key="9">
    <source>
        <dbReference type="Proteomes" id="UP000596660"/>
    </source>
</evidence>
<dbReference type="SUPFAM" id="SSF101936">
    <property type="entry name" value="DNA-binding pseudobarrel domain"/>
    <property type="match status" value="3"/>
</dbReference>
<dbReference type="AlphaFoldDB" id="A0A803KQG5"/>
<dbReference type="Proteomes" id="UP000596660">
    <property type="component" value="Unplaced"/>
</dbReference>
<dbReference type="GO" id="GO:0005634">
    <property type="term" value="C:nucleus"/>
    <property type="evidence" value="ECO:0007669"/>
    <property type="project" value="UniProtKB-SubCell"/>
</dbReference>
<accession>A0A803KQG5</accession>
<evidence type="ECO:0000256" key="4">
    <source>
        <dbReference type="ARBA" id="ARBA00023163"/>
    </source>
</evidence>
<protein>
    <recommendedName>
        <fullName evidence="7">TF-B3 domain-containing protein</fullName>
    </recommendedName>
</protein>
<feature type="compositionally biased region" description="Low complexity" evidence="6">
    <location>
        <begin position="768"/>
        <end position="777"/>
    </location>
</feature>
<dbReference type="CDD" id="cd10017">
    <property type="entry name" value="B3_DNA"/>
    <property type="match status" value="3"/>
</dbReference>
<proteinExistence type="predicted"/>
<keyword evidence="4" id="KW-0804">Transcription</keyword>
<feature type="domain" description="TF-B3" evidence="7">
    <location>
        <begin position="59"/>
        <end position="152"/>
    </location>
</feature>
<feature type="region of interest" description="Disordered" evidence="6">
    <location>
        <begin position="749"/>
        <end position="777"/>
    </location>
</feature>
<feature type="compositionally biased region" description="Polar residues" evidence="6">
    <location>
        <begin position="753"/>
        <end position="767"/>
    </location>
</feature>
<keyword evidence="9" id="KW-1185">Reference proteome</keyword>
<feature type="region of interest" description="Disordered" evidence="6">
    <location>
        <begin position="176"/>
        <end position="205"/>
    </location>
</feature>
<feature type="compositionally biased region" description="Polar residues" evidence="6">
    <location>
        <begin position="799"/>
        <end position="816"/>
    </location>
</feature>